<dbReference type="InterPro" id="IPR014776">
    <property type="entry name" value="4pyrrole_Mease_sub2"/>
</dbReference>
<keyword evidence="8" id="KW-1185">Reference proteome</keyword>
<evidence type="ECO:0000259" key="6">
    <source>
        <dbReference type="Pfam" id="PF00590"/>
    </source>
</evidence>
<evidence type="ECO:0000256" key="5">
    <source>
        <dbReference type="ARBA" id="ARBA00022691"/>
    </source>
</evidence>
<evidence type="ECO:0000256" key="4">
    <source>
        <dbReference type="ARBA" id="ARBA00022679"/>
    </source>
</evidence>
<comment type="pathway">
    <text evidence="1">Cofactor biosynthesis; adenosylcobalamin biosynthesis.</text>
</comment>
<dbReference type="Gene3D" id="3.40.1010.10">
    <property type="entry name" value="Cobalt-precorrin-4 Transmethylase, Domain 1"/>
    <property type="match status" value="1"/>
</dbReference>
<keyword evidence="2" id="KW-0169">Cobalamin biosynthesis</keyword>
<dbReference type="PANTHER" id="PTHR43467:SF1">
    <property type="entry name" value="PRECORRIN-6A SYNTHASE [DEACETYLATING]"/>
    <property type="match status" value="1"/>
</dbReference>
<dbReference type="PANTHER" id="PTHR43467">
    <property type="entry name" value="COBALT-PRECORRIN-2 C(20)-METHYLTRANSFERASE"/>
    <property type="match status" value="1"/>
</dbReference>
<dbReference type="InterPro" id="IPR035996">
    <property type="entry name" value="4pyrrol_Methylase_sf"/>
</dbReference>
<dbReference type="RefSeq" id="WP_253654286.1">
    <property type="nucleotide sequence ID" value="NZ_BAAAOE010000003.1"/>
</dbReference>
<gene>
    <name evidence="7" type="ORF">LX12_001907</name>
</gene>
<dbReference type="Proteomes" id="UP001205740">
    <property type="component" value="Unassembled WGS sequence"/>
</dbReference>
<evidence type="ECO:0000313" key="7">
    <source>
        <dbReference type="EMBL" id="MCP2160720.1"/>
    </source>
</evidence>
<evidence type="ECO:0000313" key="8">
    <source>
        <dbReference type="Proteomes" id="UP001205740"/>
    </source>
</evidence>
<dbReference type="InterPro" id="IPR014777">
    <property type="entry name" value="4pyrrole_Mease_sub1"/>
</dbReference>
<evidence type="ECO:0000256" key="1">
    <source>
        <dbReference type="ARBA" id="ARBA00004953"/>
    </source>
</evidence>
<dbReference type="InterPro" id="IPR000878">
    <property type="entry name" value="4pyrrol_Mease"/>
</dbReference>
<reference evidence="7 8" key="1">
    <citation type="submission" date="2022-06" db="EMBL/GenBank/DDBJ databases">
        <title>Genomic Encyclopedia of Archaeal and Bacterial Type Strains, Phase II (KMG-II): from individual species to whole genera.</title>
        <authorList>
            <person name="Goeker M."/>
        </authorList>
    </citation>
    <scope>NUCLEOTIDE SEQUENCE [LARGE SCALE GENOMIC DNA]</scope>
    <source>
        <strain evidence="7 8">DSM 45037</strain>
    </source>
</reference>
<dbReference type="Pfam" id="PF00590">
    <property type="entry name" value="TP_methylase"/>
    <property type="match status" value="1"/>
</dbReference>
<evidence type="ECO:0000256" key="2">
    <source>
        <dbReference type="ARBA" id="ARBA00022573"/>
    </source>
</evidence>
<dbReference type="SUPFAM" id="SSF53790">
    <property type="entry name" value="Tetrapyrrole methylase"/>
    <property type="match status" value="1"/>
</dbReference>
<dbReference type="InterPro" id="IPR012797">
    <property type="entry name" value="CobF"/>
</dbReference>
<dbReference type="EMBL" id="JAMTCG010000003">
    <property type="protein sequence ID" value="MCP2160720.1"/>
    <property type="molecule type" value="Genomic_DNA"/>
</dbReference>
<name>A0ABT1H229_9NOCA</name>
<comment type="caution">
    <text evidence="7">The sequence shown here is derived from an EMBL/GenBank/DDBJ whole genome shotgun (WGS) entry which is preliminary data.</text>
</comment>
<keyword evidence="5" id="KW-0949">S-adenosyl-L-methionine</keyword>
<dbReference type="Gene3D" id="3.30.950.10">
    <property type="entry name" value="Methyltransferase, Cobalt-precorrin-4 Transmethylase, Domain 2"/>
    <property type="match status" value="1"/>
</dbReference>
<dbReference type="NCBIfam" id="TIGR02434">
    <property type="entry name" value="CobF"/>
    <property type="match status" value="1"/>
</dbReference>
<feature type="domain" description="Tetrapyrrole methylase" evidence="6">
    <location>
        <begin position="5"/>
        <end position="225"/>
    </location>
</feature>
<accession>A0ABT1H229</accession>
<sequence length="252" mass="27465">MTRTLRVIGIGPGGVRQVTLEAVDAMQGVDAFFVLDKGAASSPLRDIRRQMCDEHIGPGRYRFVEIADPPRDRDPVDYDAEVRRWHDARSEAIEGALLAELSDSGVGAILVWGDPSLYDSTLRITDAIVERGRVALDVEVVAGVTSASALTAAHRILANRIGEPIHITTGRRLASTPAGADTNQIVMLDADCTFLRTAGPDDHIWWGAYLGTPDEIVLSGTVGEIGETIRATRTEARERHGWIMDIYLLRTP</sequence>
<dbReference type="CDD" id="cd11643">
    <property type="entry name" value="Precorrin-6A-synthase"/>
    <property type="match status" value="1"/>
</dbReference>
<proteinExistence type="predicted"/>
<keyword evidence="3" id="KW-0489">Methyltransferase</keyword>
<keyword evidence="4" id="KW-0808">Transferase</keyword>
<dbReference type="PIRSF" id="PIRSF036525">
    <property type="entry name" value="CobF"/>
    <property type="match status" value="1"/>
</dbReference>
<organism evidence="7 8">
    <name type="scientific">Williamsia serinedens</name>
    <dbReference type="NCBI Taxonomy" id="391736"/>
    <lineage>
        <taxon>Bacteria</taxon>
        <taxon>Bacillati</taxon>
        <taxon>Actinomycetota</taxon>
        <taxon>Actinomycetes</taxon>
        <taxon>Mycobacteriales</taxon>
        <taxon>Nocardiaceae</taxon>
        <taxon>Williamsia</taxon>
    </lineage>
</organism>
<evidence type="ECO:0000256" key="3">
    <source>
        <dbReference type="ARBA" id="ARBA00022603"/>
    </source>
</evidence>
<protein>
    <submittedName>
        <fullName evidence="7">Precorrin-6A synthase (Deacetylating)</fullName>
    </submittedName>
</protein>